<keyword evidence="5" id="KW-0391">Immunity</keyword>
<feature type="domain" description="Ig-like" evidence="16">
    <location>
        <begin position="18"/>
        <end position="104"/>
    </location>
</feature>
<accession>A0A8C2ZWT0</accession>
<keyword evidence="13" id="KW-0393">Immunoglobulin domain</keyword>
<evidence type="ECO:0000313" key="17">
    <source>
        <dbReference type="Ensembl" id="ENSCLMP00005034249.1"/>
    </source>
</evidence>
<dbReference type="GO" id="GO:0005886">
    <property type="term" value="C:plasma membrane"/>
    <property type="evidence" value="ECO:0007669"/>
    <property type="project" value="UniProtKB-SubCell"/>
</dbReference>
<evidence type="ECO:0000256" key="10">
    <source>
        <dbReference type="ARBA" id="ARBA00023157"/>
    </source>
</evidence>
<keyword evidence="3 14" id="KW-0812">Transmembrane</keyword>
<evidence type="ECO:0000256" key="9">
    <source>
        <dbReference type="ARBA" id="ARBA00023139"/>
    </source>
</evidence>
<reference evidence="17" key="1">
    <citation type="submission" date="2025-08" db="UniProtKB">
        <authorList>
            <consortium name="Ensembl"/>
        </authorList>
    </citation>
    <scope>IDENTIFICATION</scope>
</reference>
<evidence type="ECO:0000256" key="11">
    <source>
        <dbReference type="ARBA" id="ARBA00023180"/>
    </source>
</evidence>
<dbReference type="InterPro" id="IPR036179">
    <property type="entry name" value="Ig-like_dom_sf"/>
</dbReference>
<keyword evidence="10" id="KW-1015">Disulfide bond</keyword>
<evidence type="ECO:0000259" key="16">
    <source>
        <dbReference type="PROSITE" id="PS50835"/>
    </source>
</evidence>
<keyword evidence="6 14" id="KW-1133">Transmembrane helix</keyword>
<evidence type="ECO:0000256" key="5">
    <source>
        <dbReference type="ARBA" id="ARBA00022859"/>
    </source>
</evidence>
<evidence type="ECO:0000256" key="8">
    <source>
        <dbReference type="ARBA" id="ARBA00023136"/>
    </source>
</evidence>
<feature type="chain" id="PRO_5034257230" description="Ig-like domain-containing protein" evidence="15">
    <location>
        <begin position="23"/>
        <end position="199"/>
    </location>
</feature>
<keyword evidence="7" id="KW-1064">Adaptive immunity</keyword>
<keyword evidence="8 14" id="KW-0472">Membrane</keyword>
<evidence type="ECO:0000256" key="4">
    <source>
        <dbReference type="ARBA" id="ARBA00022729"/>
    </source>
</evidence>
<keyword evidence="9" id="KW-0564">Palmitate</keyword>
<keyword evidence="12" id="KW-0449">Lipoprotein</keyword>
<evidence type="ECO:0000256" key="7">
    <source>
        <dbReference type="ARBA" id="ARBA00023130"/>
    </source>
</evidence>
<dbReference type="Proteomes" id="UP000694565">
    <property type="component" value="Unplaced"/>
</dbReference>
<name>A0A8C2ZWT0_CYCLU</name>
<evidence type="ECO:0000256" key="2">
    <source>
        <dbReference type="ARBA" id="ARBA00022475"/>
    </source>
</evidence>
<keyword evidence="4 15" id="KW-0732">Signal</keyword>
<evidence type="ECO:0000256" key="6">
    <source>
        <dbReference type="ARBA" id="ARBA00022989"/>
    </source>
</evidence>
<evidence type="ECO:0000256" key="14">
    <source>
        <dbReference type="SAM" id="Phobius"/>
    </source>
</evidence>
<reference evidence="17" key="2">
    <citation type="submission" date="2025-09" db="UniProtKB">
        <authorList>
            <consortium name="Ensembl"/>
        </authorList>
    </citation>
    <scope>IDENTIFICATION</scope>
</reference>
<keyword evidence="2" id="KW-1003">Cell membrane</keyword>
<organism evidence="17 18">
    <name type="scientific">Cyclopterus lumpus</name>
    <name type="common">Lumpsucker</name>
    <dbReference type="NCBI Taxonomy" id="8103"/>
    <lineage>
        <taxon>Eukaryota</taxon>
        <taxon>Metazoa</taxon>
        <taxon>Chordata</taxon>
        <taxon>Craniata</taxon>
        <taxon>Vertebrata</taxon>
        <taxon>Euteleostomi</taxon>
        <taxon>Actinopterygii</taxon>
        <taxon>Neopterygii</taxon>
        <taxon>Teleostei</taxon>
        <taxon>Neoteleostei</taxon>
        <taxon>Acanthomorphata</taxon>
        <taxon>Eupercaria</taxon>
        <taxon>Perciformes</taxon>
        <taxon>Cottioidei</taxon>
        <taxon>Cottales</taxon>
        <taxon>Cyclopteridae</taxon>
        <taxon>Cyclopterus</taxon>
    </lineage>
</organism>
<evidence type="ECO:0000256" key="15">
    <source>
        <dbReference type="SAM" id="SignalP"/>
    </source>
</evidence>
<evidence type="ECO:0000256" key="1">
    <source>
        <dbReference type="ARBA" id="ARBA00004251"/>
    </source>
</evidence>
<evidence type="ECO:0000256" key="12">
    <source>
        <dbReference type="ARBA" id="ARBA00023288"/>
    </source>
</evidence>
<keyword evidence="11" id="KW-0325">Glycoprotein</keyword>
<dbReference type="GeneTree" id="ENSGT00510000050969"/>
<evidence type="ECO:0000313" key="18">
    <source>
        <dbReference type="Proteomes" id="UP000694565"/>
    </source>
</evidence>
<dbReference type="InterPro" id="IPR007110">
    <property type="entry name" value="Ig-like_dom"/>
</dbReference>
<keyword evidence="18" id="KW-1185">Reference proteome</keyword>
<evidence type="ECO:0000256" key="3">
    <source>
        <dbReference type="ARBA" id="ARBA00022692"/>
    </source>
</evidence>
<dbReference type="PROSITE" id="PS50835">
    <property type="entry name" value="IG_LIKE"/>
    <property type="match status" value="1"/>
</dbReference>
<dbReference type="SUPFAM" id="SSF48726">
    <property type="entry name" value="Immunoglobulin"/>
    <property type="match status" value="1"/>
</dbReference>
<dbReference type="AlphaFoldDB" id="A0A8C2ZWT0"/>
<dbReference type="PANTHER" id="PTHR10441">
    <property type="entry name" value="CD8 ALPHA CHAIN"/>
    <property type="match status" value="1"/>
</dbReference>
<sequence>MKIQKWILVTLVFCQKMPSGAGEEKTVKDGDWVDLACAPNTGATLVIWLRVLGTGMEFIASFTKDGYLKSSTPSSESTFSDSMRGGILRLKSFDRTRDSGAYSCASLVSNKLEFGQVTRLVGVEVAVEAPQPTAPNQCPTAAPCACNNKEKMEPGETRPRGLCSLGILGALAGGCGLLLLLLIVSTVYCNREFTSYLKC</sequence>
<evidence type="ECO:0000256" key="13">
    <source>
        <dbReference type="ARBA" id="ARBA00023319"/>
    </source>
</evidence>
<dbReference type="Gene3D" id="2.60.40.10">
    <property type="entry name" value="Immunoglobulins"/>
    <property type="match status" value="1"/>
</dbReference>
<comment type="subcellular location">
    <subcellularLocation>
        <location evidence="1">Cell membrane</location>
        <topology evidence="1">Single-pass type I membrane protein</topology>
    </subcellularLocation>
</comment>
<feature type="signal peptide" evidence="15">
    <location>
        <begin position="1"/>
        <end position="22"/>
    </location>
</feature>
<dbReference type="InterPro" id="IPR013783">
    <property type="entry name" value="Ig-like_fold"/>
</dbReference>
<dbReference type="InterPro" id="IPR015468">
    <property type="entry name" value="CD8_asu"/>
</dbReference>
<dbReference type="PANTHER" id="PTHR10441:SF2">
    <property type="entry name" value="T-CELL SURFACE GLYCOPROTEIN CD8 ALPHA CHAIN"/>
    <property type="match status" value="1"/>
</dbReference>
<feature type="transmembrane region" description="Helical" evidence="14">
    <location>
        <begin position="161"/>
        <end position="188"/>
    </location>
</feature>
<dbReference type="GO" id="GO:0002250">
    <property type="term" value="P:adaptive immune response"/>
    <property type="evidence" value="ECO:0007669"/>
    <property type="project" value="UniProtKB-KW"/>
</dbReference>
<dbReference type="Ensembl" id="ENSCLMT00005035655.1">
    <property type="protein sequence ID" value="ENSCLMP00005034249.1"/>
    <property type="gene ID" value="ENSCLMG00005016398.1"/>
</dbReference>
<proteinExistence type="predicted"/>
<protein>
    <recommendedName>
        <fullName evidence="16">Ig-like domain-containing protein</fullName>
    </recommendedName>
</protein>